<dbReference type="SUPFAM" id="SSF47095">
    <property type="entry name" value="HMG-box"/>
    <property type="match status" value="2"/>
</dbReference>
<feature type="domain" description="HMG box" evidence="3">
    <location>
        <begin position="86"/>
        <end position="157"/>
    </location>
</feature>
<keyword evidence="5" id="KW-1185">Reference proteome</keyword>
<feature type="coiled-coil region" evidence="2">
    <location>
        <begin position="8"/>
        <end position="59"/>
    </location>
</feature>
<dbReference type="GO" id="GO:0005634">
    <property type="term" value="C:nucleus"/>
    <property type="evidence" value="ECO:0007669"/>
    <property type="project" value="UniProtKB-UniRule"/>
</dbReference>
<dbReference type="Gene3D" id="1.10.30.10">
    <property type="entry name" value="High mobility group box domain"/>
    <property type="match status" value="2"/>
</dbReference>
<dbReference type="OrthoDB" id="5550281at2759"/>
<dbReference type="PROSITE" id="PS50118">
    <property type="entry name" value="HMG_BOX_2"/>
    <property type="match status" value="2"/>
</dbReference>
<evidence type="ECO:0000256" key="1">
    <source>
        <dbReference type="PROSITE-ProRule" id="PRU00267"/>
    </source>
</evidence>
<evidence type="ECO:0000259" key="3">
    <source>
        <dbReference type="PROSITE" id="PS50118"/>
    </source>
</evidence>
<feature type="DNA-binding region" description="HMG box" evidence="1">
    <location>
        <begin position="86"/>
        <end position="157"/>
    </location>
</feature>
<protein>
    <recommendedName>
        <fullName evidence="3">HMG box domain-containing protein</fullName>
    </recommendedName>
</protein>
<evidence type="ECO:0000256" key="2">
    <source>
        <dbReference type="SAM" id="Coils"/>
    </source>
</evidence>
<dbReference type="AlphaFoldDB" id="A0A2T9YTF4"/>
<evidence type="ECO:0000313" key="5">
    <source>
        <dbReference type="Proteomes" id="UP000245383"/>
    </source>
</evidence>
<keyword evidence="1" id="KW-0539">Nucleus</keyword>
<feature type="domain" description="HMG box" evidence="3">
    <location>
        <begin position="196"/>
        <end position="263"/>
    </location>
</feature>
<dbReference type="InterPro" id="IPR036910">
    <property type="entry name" value="HMG_box_dom_sf"/>
</dbReference>
<feature type="DNA-binding region" description="HMG box" evidence="1">
    <location>
        <begin position="196"/>
        <end position="263"/>
    </location>
</feature>
<dbReference type="STRING" id="133385.A0A2T9YTF4"/>
<dbReference type="EMBL" id="MBFR01000051">
    <property type="protein sequence ID" value="PVU95618.1"/>
    <property type="molecule type" value="Genomic_DNA"/>
</dbReference>
<dbReference type="InterPro" id="IPR009071">
    <property type="entry name" value="HMG_box_dom"/>
</dbReference>
<dbReference type="GO" id="GO:0003677">
    <property type="term" value="F:DNA binding"/>
    <property type="evidence" value="ECO:0007669"/>
    <property type="project" value="UniProtKB-UniRule"/>
</dbReference>
<dbReference type="Pfam" id="PF00505">
    <property type="entry name" value="HMG_box"/>
    <property type="match status" value="1"/>
</dbReference>
<reference evidence="4 5" key="1">
    <citation type="journal article" date="2018" name="MBio">
        <title>Comparative Genomics Reveals the Core Gene Toolbox for the Fungus-Insect Symbiosis.</title>
        <authorList>
            <person name="Wang Y."/>
            <person name="Stata M."/>
            <person name="Wang W."/>
            <person name="Stajich J.E."/>
            <person name="White M.M."/>
            <person name="Moncalvo J.M."/>
        </authorList>
    </citation>
    <scope>NUCLEOTIDE SEQUENCE [LARGE SCALE GENOMIC DNA]</scope>
    <source>
        <strain evidence="4 5">SWE-8-4</strain>
    </source>
</reference>
<keyword evidence="1" id="KW-0238">DNA-binding</keyword>
<accession>A0A2T9YTF4</accession>
<comment type="caution">
    <text evidence="4">The sequence shown here is derived from an EMBL/GenBank/DDBJ whole genome shotgun (WGS) entry which is preliminary data.</text>
</comment>
<organism evidence="4 5">
    <name type="scientific">Smittium simulii</name>
    <dbReference type="NCBI Taxonomy" id="133385"/>
    <lineage>
        <taxon>Eukaryota</taxon>
        <taxon>Fungi</taxon>
        <taxon>Fungi incertae sedis</taxon>
        <taxon>Zoopagomycota</taxon>
        <taxon>Kickxellomycotina</taxon>
        <taxon>Harpellomycetes</taxon>
        <taxon>Harpellales</taxon>
        <taxon>Legeriomycetaceae</taxon>
        <taxon>Smittium</taxon>
    </lineage>
</organism>
<proteinExistence type="predicted"/>
<gene>
    <name evidence="4" type="ORF">BB561_001704</name>
</gene>
<sequence>MFELPKIIEHKEVELEKVELKKAELKMTKLFLAKLANTEKRVNIKVRGLKNKLDQKQKDSLEKHQDTLEKLKLDKKLIASTGLVVPSFPSSPYRFYIYNEYQKLKNDPSTIVLHDIGKNILNMSANWKLKTEAEKIEYKQKWLILKKQFAAELHKWWDNVDKNLVKLENCHRKNINIILKDKGKHKLPMLVDPRAPKRPITAYAMYVKGLKESNNPKLPSRAIDFIKYVASKWKQLPESEKDIYRDKYSDAFKLYKEVSNKYK</sequence>
<evidence type="ECO:0000313" key="4">
    <source>
        <dbReference type="EMBL" id="PVU95618.1"/>
    </source>
</evidence>
<keyword evidence="2" id="KW-0175">Coiled coil</keyword>
<name>A0A2T9YTF4_9FUNG</name>
<dbReference type="Proteomes" id="UP000245383">
    <property type="component" value="Unassembled WGS sequence"/>
</dbReference>